<evidence type="ECO:0000313" key="2">
    <source>
        <dbReference type="Proteomes" id="UP001177021"/>
    </source>
</evidence>
<reference evidence="1" key="1">
    <citation type="submission" date="2023-10" db="EMBL/GenBank/DDBJ databases">
        <authorList>
            <person name="Rodriguez Cubillos JULIANA M."/>
            <person name="De Vega J."/>
        </authorList>
    </citation>
    <scope>NUCLEOTIDE SEQUENCE</scope>
</reference>
<organism evidence="1 2">
    <name type="scientific">Trifolium pratense</name>
    <name type="common">Red clover</name>
    <dbReference type="NCBI Taxonomy" id="57577"/>
    <lineage>
        <taxon>Eukaryota</taxon>
        <taxon>Viridiplantae</taxon>
        <taxon>Streptophyta</taxon>
        <taxon>Embryophyta</taxon>
        <taxon>Tracheophyta</taxon>
        <taxon>Spermatophyta</taxon>
        <taxon>Magnoliopsida</taxon>
        <taxon>eudicotyledons</taxon>
        <taxon>Gunneridae</taxon>
        <taxon>Pentapetalae</taxon>
        <taxon>rosids</taxon>
        <taxon>fabids</taxon>
        <taxon>Fabales</taxon>
        <taxon>Fabaceae</taxon>
        <taxon>Papilionoideae</taxon>
        <taxon>50 kb inversion clade</taxon>
        <taxon>NPAAA clade</taxon>
        <taxon>Hologalegina</taxon>
        <taxon>IRL clade</taxon>
        <taxon>Trifolieae</taxon>
        <taxon>Trifolium</taxon>
    </lineage>
</organism>
<proteinExistence type="predicted"/>
<accession>A0ACB0LX95</accession>
<dbReference type="EMBL" id="CASHSV030000716">
    <property type="protein sequence ID" value="CAJ2673933.1"/>
    <property type="molecule type" value="Genomic_DNA"/>
</dbReference>
<keyword evidence="2" id="KW-1185">Reference proteome</keyword>
<gene>
    <name evidence="1" type="ORF">MILVUS5_LOCUS37317</name>
</gene>
<evidence type="ECO:0000313" key="1">
    <source>
        <dbReference type="EMBL" id="CAJ2673933.1"/>
    </source>
</evidence>
<comment type="caution">
    <text evidence="1">The sequence shown here is derived from an EMBL/GenBank/DDBJ whole genome shotgun (WGS) entry which is preliminary data.</text>
</comment>
<sequence length="207" mass="23487">MNYPLFLLFSLFIHSSSATINFDYFMLAETWPASFCQTETCISTIPSKFSIHGLWPQNNSSPRTTHCTSIKLAENVLNPLKPGIENVWPSLTGKNIKFWTYEWMVHGTCSTMSEYDYFKLALDLYAKSDIKDLLQKKNITPGTAPIKRKEIEDAIKVGTGGSEPQLNCDKQSGNLLEVRLCFDTSTNPKYRNCPTYTNCLTDVYLPL</sequence>
<protein>
    <submittedName>
        <fullName evidence="1">Uncharacterized protein</fullName>
    </submittedName>
</protein>
<name>A0ACB0LX95_TRIPR</name>
<dbReference type="Proteomes" id="UP001177021">
    <property type="component" value="Unassembled WGS sequence"/>
</dbReference>